<dbReference type="InterPro" id="IPR009057">
    <property type="entry name" value="Homeodomain-like_sf"/>
</dbReference>
<organism evidence="1">
    <name type="scientific">Staphylococcus phage HS06</name>
    <dbReference type="NCBI Taxonomy" id="3056400"/>
    <lineage>
        <taxon>Viruses</taxon>
    </lineage>
</organism>
<evidence type="ECO:0000313" key="1">
    <source>
        <dbReference type="EMBL" id="WLJ25667.1"/>
    </source>
</evidence>
<reference evidence="1" key="1">
    <citation type="submission" date="2023-04" db="EMBL/GenBank/DDBJ databases">
        <title>The human skin virome in hidradenitis suppurativa patients.</title>
        <authorList>
            <person name="Jansen D."/>
        </authorList>
    </citation>
    <scope>NUCLEOTIDE SEQUENCE</scope>
    <source>
        <strain evidence="1">VC3_JansenPhageC</strain>
    </source>
</reference>
<proteinExistence type="predicted"/>
<sequence>MGRRTAYEKLDIESKIGLVEGWKRDGLTDEQIAKNLGVAYSTLRTWTPDKYPAFSAAIKKGKEVSDYELENALHKRATGYYYEEETVTNAGKVVKVKKYEHANPTSLIFALKNRLPHKYRDKVEQEITNRNFEIKIGDYDDES</sequence>
<dbReference type="SUPFAM" id="SSF46689">
    <property type="entry name" value="Homeodomain-like"/>
    <property type="match status" value="1"/>
</dbReference>
<dbReference type="EMBL" id="OQ890314">
    <property type="protein sequence ID" value="WLJ25667.1"/>
    <property type="molecule type" value="Genomic_DNA"/>
</dbReference>
<name>A0AA49X7Y2_9VIRU</name>
<protein>
    <submittedName>
        <fullName evidence="1">Terminase small subunit</fullName>
    </submittedName>
</protein>
<accession>A0AA49X7Y2</accession>